<evidence type="ECO:0000256" key="1">
    <source>
        <dbReference type="SAM" id="MobiDB-lite"/>
    </source>
</evidence>
<dbReference type="KEGG" id="phet:94289762"/>
<feature type="compositionally biased region" description="Low complexity" evidence="1">
    <location>
        <begin position="106"/>
        <end position="120"/>
    </location>
</feature>
<gene>
    <name evidence="2" type="ORF">JKF63_03685</name>
</gene>
<dbReference type="Proteomes" id="UP000674318">
    <property type="component" value="Chromosome 28"/>
</dbReference>
<evidence type="ECO:0000313" key="3">
    <source>
        <dbReference type="Proteomes" id="UP000674318"/>
    </source>
</evidence>
<proteinExistence type="predicted"/>
<dbReference type="AlphaFoldDB" id="A0A836IQG8"/>
<feature type="region of interest" description="Disordered" evidence="1">
    <location>
        <begin position="65"/>
        <end position="183"/>
    </location>
</feature>
<dbReference type="RefSeq" id="XP_067755924.1">
    <property type="nucleotide sequence ID" value="XM_067899685.1"/>
</dbReference>
<dbReference type="EMBL" id="JAFJZO010000028">
    <property type="protein sequence ID" value="KAG5500590.1"/>
    <property type="molecule type" value="Genomic_DNA"/>
</dbReference>
<evidence type="ECO:0000313" key="2">
    <source>
        <dbReference type="EMBL" id="KAG5500590.1"/>
    </source>
</evidence>
<accession>A0A836IQG8</accession>
<feature type="compositionally biased region" description="Polar residues" evidence="1">
    <location>
        <begin position="65"/>
        <end position="82"/>
    </location>
</feature>
<comment type="caution">
    <text evidence="2">The sequence shown here is derived from an EMBL/GenBank/DDBJ whole genome shotgun (WGS) entry which is preliminary data.</text>
</comment>
<dbReference type="OrthoDB" id="273192at2759"/>
<organism evidence="2 3">
    <name type="scientific">Porcisia hertigi</name>
    <dbReference type="NCBI Taxonomy" id="2761500"/>
    <lineage>
        <taxon>Eukaryota</taxon>
        <taxon>Discoba</taxon>
        <taxon>Euglenozoa</taxon>
        <taxon>Kinetoplastea</taxon>
        <taxon>Metakinetoplastina</taxon>
        <taxon>Trypanosomatida</taxon>
        <taxon>Trypanosomatidae</taxon>
        <taxon>Leishmaniinae</taxon>
        <taxon>Porcisia</taxon>
    </lineage>
</organism>
<sequence>MHNDQLRLFRRSTRVFPATAYARHTPSVGCSVTTDPRSTSHVASSGATNRTSAVKILGLFCTKAPSCTSSPDTTPNGSSRSLATAHPPTVPRKRTREDYVDTENTSPPARASSASAEPPRGVQRRSETPDTDDFHVPAEPSHEPSRVASSAAVKGKAEDHSTDANMPQRVETEVASSDTPEPAPTASLYARVQYDKAVIATLPIEVMRMLHPQVLIDYLLSMSVWA</sequence>
<keyword evidence="3" id="KW-1185">Reference proteome</keyword>
<dbReference type="GeneID" id="94289762"/>
<name>A0A836IQG8_9TRYP</name>
<reference evidence="2 3" key="1">
    <citation type="submission" date="2021-02" db="EMBL/GenBank/DDBJ databases">
        <title>Porcisia hertigi Genome sequencing and assembly.</title>
        <authorList>
            <person name="Almutairi H."/>
            <person name="Gatherer D."/>
        </authorList>
    </citation>
    <scope>NUCLEOTIDE SEQUENCE [LARGE SCALE GENOMIC DNA]</scope>
    <source>
        <strain evidence="2 3">C119</strain>
    </source>
</reference>
<feature type="compositionally biased region" description="Basic and acidic residues" evidence="1">
    <location>
        <begin position="124"/>
        <end position="145"/>
    </location>
</feature>
<protein>
    <submittedName>
        <fullName evidence="2">Uncharacterized protein</fullName>
    </submittedName>
</protein>